<feature type="repeat" description="TPR" evidence="11">
    <location>
        <begin position="267"/>
        <end position="300"/>
    </location>
</feature>
<evidence type="ECO:0000256" key="9">
    <source>
        <dbReference type="ARBA" id="ARBA00023212"/>
    </source>
</evidence>
<keyword evidence="4 12" id="KW-0493">Microtubule</keyword>
<evidence type="ECO:0000256" key="10">
    <source>
        <dbReference type="ARBA" id="ARBA00067974"/>
    </source>
</evidence>
<evidence type="ECO:0000256" key="5">
    <source>
        <dbReference type="ARBA" id="ARBA00022737"/>
    </source>
</evidence>
<evidence type="ECO:0000256" key="11">
    <source>
        <dbReference type="PROSITE-ProRule" id="PRU00339"/>
    </source>
</evidence>
<keyword evidence="8 12" id="KW-0505">Motor protein</keyword>
<comment type="subunit">
    <text evidence="12">Oligomeric complex composed of two heavy chains and two light chains.</text>
</comment>
<evidence type="ECO:0000256" key="7">
    <source>
        <dbReference type="ARBA" id="ARBA00023054"/>
    </source>
</evidence>
<evidence type="ECO:0000256" key="8">
    <source>
        <dbReference type="ARBA" id="ARBA00023175"/>
    </source>
</evidence>
<dbReference type="PROSITE" id="PS50005">
    <property type="entry name" value="TPR"/>
    <property type="match status" value="2"/>
</dbReference>
<evidence type="ECO:0000256" key="13">
    <source>
        <dbReference type="SAM" id="Coils"/>
    </source>
</evidence>
<keyword evidence="7 13" id="KW-0175">Coiled coil</keyword>
<keyword evidence="5" id="KW-0677">Repeat</keyword>
<dbReference type="AlphaFoldDB" id="A0A7R9PMT0"/>
<sequence length="508" mass="58008">MAYRNSLKTETLDDLPRISVNRPSLSRVMMALASHLQIVEAEKQKLRTQVRRLCQENAWLRDELASTQQKLQASEQGVAQLEEEKKHLEFMASIRKYDQDIVQDKLKQVDTVVDLFPDDDTEDRNAMSPTPPSQFAQQVNAGYEIPARLRTLHNLVIQYASQGRYEVAVPLCKQALEDLEKTSGHDHPDVATMLNILALVYRLFLESQFLVPPHLVISRDMQKVAATLNNLAVLYGKRGKYKEAEPLCKRALEIREKVLGKDHPDVAKQLNNLALLCQNQGKYEEVERYYQRALEIYEAKLGPDDPNVAKTKNNLASCYLKQGKYKEAEILYKQVLTRAHEREFGTIDGDNKPIWQVAEEREENKHRNKENVPYGEYGGWHKAAKVDSPTVTTTLKNLAALYRRQGKYEAAETLEDCALRSRKEALDIVKQAKVSQILSETPDKRRSSSGNKERTSRRGSRESLESMQYDTEETSPTPVGYVQRQPAEQEARQSGLKNKLFQALGLHS</sequence>
<keyword evidence="3 12" id="KW-0963">Cytoplasm</keyword>
<evidence type="ECO:0000256" key="6">
    <source>
        <dbReference type="ARBA" id="ARBA00022803"/>
    </source>
</evidence>
<dbReference type="GO" id="GO:0007018">
    <property type="term" value="P:microtubule-based movement"/>
    <property type="evidence" value="ECO:0007669"/>
    <property type="project" value="TreeGrafter"/>
</dbReference>
<proteinExistence type="inferred from homology"/>
<dbReference type="InterPro" id="IPR011990">
    <property type="entry name" value="TPR-like_helical_dom_sf"/>
</dbReference>
<comment type="function">
    <text evidence="12">Kinesin is a microtubule-associated force-producing protein that play a role in organelle transport.</text>
</comment>
<dbReference type="FunFam" id="1.25.40.10:FF:000003">
    <property type="entry name" value="kinesin light chain isoform X1"/>
    <property type="match status" value="1"/>
</dbReference>
<dbReference type="InterPro" id="IPR019734">
    <property type="entry name" value="TPR_rpt"/>
</dbReference>
<accession>A0A7R9PMT0</accession>
<dbReference type="PANTHER" id="PTHR45783">
    <property type="entry name" value="KINESIN LIGHT CHAIN"/>
    <property type="match status" value="1"/>
</dbReference>
<dbReference type="PANTHER" id="PTHR45783:SF3">
    <property type="entry name" value="KINESIN LIGHT CHAIN"/>
    <property type="match status" value="1"/>
</dbReference>
<name>A0A7R9PMT0_TIMGE</name>
<dbReference type="GO" id="GO:0019894">
    <property type="term" value="F:kinesin binding"/>
    <property type="evidence" value="ECO:0007669"/>
    <property type="project" value="TreeGrafter"/>
</dbReference>
<evidence type="ECO:0000313" key="15">
    <source>
        <dbReference type="EMBL" id="CAD7598292.1"/>
    </source>
</evidence>
<dbReference type="PROSITE" id="PS01160">
    <property type="entry name" value="KINESIN_LIGHT"/>
    <property type="match status" value="1"/>
</dbReference>
<dbReference type="GO" id="GO:0005871">
    <property type="term" value="C:kinesin complex"/>
    <property type="evidence" value="ECO:0007669"/>
    <property type="project" value="UniProtKB-UniRule"/>
</dbReference>
<evidence type="ECO:0000256" key="14">
    <source>
        <dbReference type="SAM" id="MobiDB-lite"/>
    </source>
</evidence>
<dbReference type="Pfam" id="PF13424">
    <property type="entry name" value="TPR_12"/>
    <property type="match status" value="2"/>
</dbReference>
<evidence type="ECO:0000256" key="1">
    <source>
        <dbReference type="ARBA" id="ARBA00004245"/>
    </source>
</evidence>
<dbReference type="InterPro" id="IPR002151">
    <property type="entry name" value="Kinesin_light"/>
</dbReference>
<keyword evidence="6 11" id="KW-0802">TPR repeat</keyword>
<comment type="subcellular location">
    <subcellularLocation>
        <location evidence="1 12">Cytoplasm</location>
        <location evidence="1 12">Cytoskeleton</location>
    </subcellularLocation>
</comment>
<evidence type="ECO:0000256" key="2">
    <source>
        <dbReference type="ARBA" id="ARBA00009622"/>
    </source>
</evidence>
<gene>
    <name evidence="15" type="ORF">TGEB3V08_LOCUS7008</name>
</gene>
<dbReference type="EMBL" id="OE842012">
    <property type="protein sequence ID" value="CAD7598292.1"/>
    <property type="molecule type" value="Genomic_DNA"/>
</dbReference>
<evidence type="ECO:0000256" key="4">
    <source>
        <dbReference type="ARBA" id="ARBA00022701"/>
    </source>
</evidence>
<dbReference type="GO" id="GO:0005737">
    <property type="term" value="C:cytoplasm"/>
    <property type="evidence" value="ECO:0007669"/>
    <property type="project" value="TreeGrafter"/>
</dbReference>
<evidence type="ECO:0000256" key="3">
    <source>
        <dbReference type="ARBA" id="ARBA00022490"/>
    </source>
</evidence>
<protein>
    <recommendedName>
        <fullName evidence="10 12">Kinesin light chain</fullName>
    </recommendedName>
</protein>
<feature type="repeat" description="TPR" evidence="11">
    <location>
        <begin position="225"/>
        <end position="258"/>
    </location>
</feature>
<feature type="compositionally biased region" description="Polar residues" evidence="14">
    <location>
        <begin position="465"/>
        <end position="477"/>
    </location>
</feature>
<dbReference type="SUPFAM" id="SSF48452">
    <property type="entry name" value="TPR-like"/>
    <property type="match status" value="2"/>
</dbReference>
<dbReference type="Gene3D" id="1.25.40.10">
    <property type="entry name" value="Tetratricopeptide repeat domain"/>
    <property type="match status" value="1"/>
</dbReference>
<comment type="similarity">
    <text evidence="2 12">Belongs to the kinesin light chain family.</text>
</comment>
<organism evidence="15">
    <name type="scientific">Timema genevievae</name>
    <name type="common">Walking stick</name>
    <dbReference type="NCBI Taxonomy" id="629358"/>
    <lineage>
        <taxon>Eukaryota</taxon>
        <taxon>Metazoa</taxon>
        <taxon>Ecdysozoa</taxon>
        <taxon>Arthropoda</taxon>
        <taxon>Hexapoda</taxon>
        <taxon>Insecta</taxon>
        <taxon>Pterygota</taxon>
        <taxon>Neoptera</taxon>
        <taxon>Polyneoptera</taxon>
        <taxon>Phasmatodea</taxon>
        <taxon>Timematodea</taxon>
        <taxon>Timematoidea</taxon>
        <taxon>Timematidae</taxon>
        <taxon>Timema</taxon>
    </lineage>
</organism>
<dbReference type="PRINTS" id="PR00381">
    <property type="entry name" value="KINESINLIGHT"/>
</dbReference>
<feature type="region of interest" description="Disordered" evidence="14">
    <location>
        <begin position="436"/>
        <end position="497"/>
    </location>
</feature>
<dbReference type="SMART" id="SM00028">
    <property type="entry name" value="TPR"/>
    <property type="match status" value="4"/>
</dbReference>
<feature type="coiled-coil region" evidence="13">
    <location>
        <begin position="36"/>
        <end position="91"/>
    </location>
</feature>
<keyword evidence="9 12" id="KW-0206">Cytoskeleton</keyword>
<evidence type="ECO:0000256" key="12">
    <source>
        <dbReference type="RuleBase" id="RU367020"/>
    </source>
</evidence>
<dbReference type="GO" id="GO:0005874">
    <property type="term" value="C:microtubule"/>
    <property type="evidence" value="ECO:0007669"/>
    <property type="project" value="UniProtKB-UniRule"/>
</dbReference>
<reference evidence="15" key="1">
    <citation type="submission" date="2020-11" db="EMBL/GenBank/DDBJ databases">
        <authorList>
            <person name="Tran Van P."/>
        </authorList>
    </citation>
    <scope>NUCLEOTIDE SEQUENCE</scope>
</reference>
<feature type="compositionally biased region" description="Basic and acidic residues" evidence="14">
    <location>
        <begin position="441"/>
        <end position="464"/>
    </location>
</feature>
<dbReference type="Pfam" id="PF13374">
    <property type="entry name" value="TPR_10"/>
    <property type="match status" value="2"/>
</dbReference>
<dbReference type="InterPro" id="IPR015792">
    <property type="entry name" value="Kinesin_light_repeat"/>
</dbReference>